<dbReference type="STRING" id="1925591.BI308_20875"/>
<evidence type="ECO:0008006" key="3">
    <source>
        <dbReference type="Google" id="ProtNLM"/>
    </source>
</evidence>
<evidence type="ECO:0000313" key="1">
    <source>
        <dbReference type="EMBL" id="OJJ20659.1"/>
    </source>
</evidence>
<accession>A0A1L9QLU1</accession>
<dbReference type="Pfam" id="PF08865">
    <property type="entry name" value="DUF1830"/>
    <property type="match status" value="1"/>
</dbReference>
<evidence type="ECO:0000313" key="2">
    <source>
        <dbReference type="Proteomes" id="UP000183940"/>
    </source>
</evidence>
<keyword evidence="2" id="KW-1185">Reference proteome</keyword>
<protein>
    <recommendedName>
        <fullName evidence="3">DUF1830 domain-containing protein</fullName>
    </recommendedName>
</protein>
<organism evidence="1 2">
    <name type="scientific">Roseofilum reptotaenium AO1-A</name>
    <dbReference type="NCBI Taxonomy" id="1925591"/>
    <lineage>
        <taxon>Bacteria</taxon>
        <taxon>Bacillati</taxon>
        <taxon>Cyanobacteriota</taxon>
        <taxon>Cyanophyceae</taxon>
        <taxon>Desertifilales</taxon>
        <taxon>Desertifilaceae</taxon>
        <taxon>Roseofilum</taxon>
    </lineage>
</organism>
<dbReference type="AlphaFoldDB" id="A0A1L9QLU1"/>
<gene>
    <name evidence="1" type="ORF">BI308_20875</name>
</gene>
<dbReference type="Proteomes" id="UP000183940">
    <property type="component" value="Unassembled WGS sequence"/>
</dbReference>
<comment type="caution">
    <text evidence="1">The sequence shown here is derived from an EMBL/GenBank/DDBJ whole genome shotgun (WGS) entry which is preliminary data.</text>
</comment>
<name>A0A1L9QLU1_9CYAN</name>
<proteinExistence type="predicted"/>
<dbReference type="InterPro" id="IPR014964">
    <property type="entry name" value="DUF1830"/>
</dbReference>
<sequence>MSQILDALSQLQSQRLVCSYKNGTESIQIARITNIPNWYFERVVFPQEYLLFEAPPSAHLEIYQGYEPENVKLVTEILCDRLCISEPEALAV</sequence>
<reference evidence="1" key="1">
    <citation type="submission" date="2016-10" db="EMBL/GenBank/DDBJ databases">
        <title>CRISPR-Cas defence system in Roseofilum reptotaenium: evidence of a bacteriophage-cyanobacterium arms race in the coral black band disease.</title>
        <authorList>
            <person name="Buerger P."/>
            <person name="Wood-Charlson E.M."/>
            <person name="Weynberg K.D."/>
            <person name="Willis B."/>
            <person name="Van Oppen M.J."/>
        </authorList>
    </citation>
    <scope>NUCLEOTIDE SEQUENCE [LARGE SCALE GENOMIC DNA]</scope>
    <source>
        <strain evidence="1">AO1-A</strain>
    </source>
</reference>
<dbReference type="EMBL" id="MLAW01000048">
    <property type="protein sequence ID" value="OJJ20659.1"/>
    <property type="molecule type" value="Genomic_DNA"/>
</dbReference>